<evidence type="ECO:0000256" key="3">
    <source>
        <dbReference type="SAM" id="MobiDB-lite"/>
    </source>
</evidence>
<dbReference type="InterPro" id="IPR026881">
    <property type="entry name" value="WYL_dom"/>
</dbReference>
<accession>A0A3S1F6P1</accession>
<sequence>MRRADRLFQLVQLIRGRRLTTAAFLAQRLEVSERTVYRDIADLQHQGVPIEGEAGVGYRLGAGFELPPLMFTQDEAAALVAAARLAQSWVDPALARDIETGLGKILSVLPPAARVSAEALALYAPGLGLDDTLRARLQTLREATQSHNKLRLHYRDVSGDASERTVRPLGCFYWGKVWTLSTWCELRDDFRGFRLDRMDAIDVLPDRFRDEPGKTLADLLRQVNAETAHGKVVPQKPDGQPSWSSSKSGSGSATS</sequence>
<dbReference type="GO" id="GO:0003700">
    <property type="term" value="F:DNA-binding transcription factor activity"/>
    <property type="evidence" value="ECO:0007669"/>
    <property type="project" value="InterPro"/>
</dbReference>
<feature type="compositionally biased region" description="Low complexity" evidence="3">
    <location>
        <begin position="242"/>
        <end position="255"/>
    </location>
</feature>
<dbReference type="EMBL" id="RXFT01000025">
    <property type="protein sequence ID" value="RUR71822.1"/>
    <property type="molecule type" value="Genomic_DNA"/>
</dbReference>
<keyword evidence="2" id="KW-0804">Transcription</keyword>
<proteinExistence type="predicted"/>
<evidence type="ECO:0000313" key="5">
    <source>
        <dbReference type="EMBL" id="RUR71822.1"/>
    </source>
</evidence>
<evidence type="ECO:0000259" key="4">
    <source>
        <dbReference type="PROSITE" id="PS51000"/>
    </source>
</evidence>
<dbReference type="OrthoDB" id="9807255at2"/>
<dbReference type="InterPro" id="IPR036388">
    <property type="entry name" value="WH-like_DNA-bd_sf"/>
</dbReference>
<dbReference type="InterPro" id="IPR051534">
    <property type="entry name" value="CBASS_pafABC_assoc_protein"/>
</dbReference>
<evidence type="ECO:0000256" key="2">
    <source>
        <dbReference type="ARBA" id="ARBA00023163"/>
    </source>
</evidence>
<dbReference type="AlphaFoldDB" id="A0A3S1F6P1"/>
<organism evidence="5 6">
    <name type="scientific">Variovorax guangxiensis</name>
    <dbReference type="NCBI Taxonomy" id="1775474"/>
    <lineage>
        <taxon>Bacteria</taxon>
        <taxon>Pseudomonadati</taxon>
        <taxon>Pseudomonadota</taxon>
        <taxon>Betaproteobacteria</taxon>
        <taxon>Burkholderiales</taxon>
        <taxon>Comamonadaceae</taxon>
        <taxon>Variovorax</taxon>
    </lineage>
</organism>
<evidence type="ECO:0000256" key="1">
    <source>
        <dbReference type="ARBA" id="ARBA00023015"/>
    </source>
</evidence>
<reference evidence="5 6" key="1">
    <citation type="submission" date="2018-12" db="EMBL/GenBank/DDBJ databases">
        <title>The genome sequences of Variovorax guangxiensis DSM 27352.</title>
        <authorList>
            <person name="Gao J."/>
            <person name="Sun J."/>
        </authorList>
    </citation>
    <scope>NUCLEOTIDE SEQUENCE [LARGE SCALE GENOMIC DNA]</scope>
    <source>
        <strain evidence="5 6">DSM 27352</strain>
    </source>
</reference>
<dbReference type="PANTHER" id="PTHR34580:SF3">
    <property type="entry name" value="PROTEIN PAFB"/>
    <property type="match status" value="1"/>
</dbReference>
<dbReference type="InterPro" id="IPR013196">
    <property type="entry name" value="HTH_11"/>
</dbReference>
<feature type="domain" description="HTH deoR-type" evidence="4">
    <location>
        <begin position="3"/>
        <end position="58"/>
    </location>
</feature>
<dbReference type="Pfam" id="PF08279">
    <property type="entry name" value="HTH_11"/>
    <property type="match status" value="1"/>
</dbReference>
<feature type="region of interest" description="Disordered" evidence="3">
    <location>
        <begin position="227"/>
        <end position="255"/>
    </location>
</feature>
<gene>
    <name evidence="5" type="ORF">EJP67_32730</name>
</gene>
<dbReference type="Proteomes" id="UP000281118">
    <property type="component" value="Unassembled WGS sequence"/>
</dbReference>
<name>A0A3S1F6P1_9BURK</name>
<dbReference type="PANTHER" id="PTHR34580">
    <property type="match status" value="1"/>
</dbReference>
<comment type="caution">
    <text evidence="5">The sequence shown here is derived from an EMBL/GenBank/DDBJ whole genome shotgun (WGS) entry which is preliminary data.</text>
</comment>
<dbReference type="Gene3D" id="1.10.10.10">
    <property type="entry name" value="Winged helix-like DNA-binding domain superfamily/Winged helix DNA-binding domain"/>
    <property type="match status" value="1"/>
</dbReference>
<protein>
    <submittedName>
        <fullName evidence="5">WYL domain-containing protein</fullName>
    </submittedName>
</protein>
<dbReference type="PROSITE" id="PS52050">
    <property type="entry name" value="WYL"/>
    <property type="match status" value="1"/>
</dbReference>
<dbReference type="RefSeq" id="WP_126025880.1">
    <property type="nucleotide sequence ID" value="NZ_RXFT01000025.1"/>
</dbReference>
<dbReference type="InterPro" id="IPR036390">
    <property type="entry name" value="WH_DNA-bd_sf"/>
</dbReference>
<dbReference type="SUPFAM" id="SSF46785">
    <property type="entry name" value="Winged helix' DNA-binding domain"/>
    <property type="match status" value="1"/>
</dbReference>
<evidence type="ECO:0000313" key="6">
    <source>
        <dbReference type="Proteomes" id="UP000281118"/>
    </source>
</evidence>
<keyword evidence="1" id="KW-0805">Transcription regulation</keyword>
<dbReference type="Pfam" id="PF13280">
    <property type="entry name" value="WYL"/>
    <property type="match status" value="1"/>
</dbReference>
<dbReference type="InterPro" id="IPR001034">
    <property type="entry name" value="DeoR_HTH"/>
</dbReference>
<dbReference type="PROSITE" id="PS51000">
    <property type="entry name" value="HTH_DEOR_2"/>
    <property type="match status" value="1"/>
</dbReference>